<accession>A0A1Y2B851</accession>
<dbReference type="GO" id="GO:0098771">
    <property type="term" value="P:inorganic ion homeostasis"/>
    <property type="evidence" value="ECO:0007669"/>
    <property type="project" value="UniProtKB-ARBA"/>
</dbReference>
<dbReference type="InterPro" id="IPR058533">
    <property type="entry name" value="Cation_efflux_TM"/>
</dbReference>
<feature type="compositionally biased region" description="Basic and acidic residues" evidence="6">
    <location>
        <begin position="140"/>
        <end position="165"/>
    </location>
</feature>
<comment type="subcellular location">
    <subcellularLocation>
        <location evidence="1">Membrane</location>
        <topology evidence="1">Multi-pass membrane protein</topology>
    </subcellularLocation>
</comment>
<dbReference type="GO" id="GO:0030003">
    <property type="term" value="P:intracellular monoatomic cation homeostasis"/>
    <property type="evidence" value="ECO:0007669"/>
    <property type="project" value="UniProtKB-ARBA"/>
</dbReference>
<dbReference type="GO" id="GO:0005385">
    <property type="term" value="F:zinc ion transmembrane transporter activity"/>
    <property type="evidence" value="ECO:0007669"/>
    <property type="project" value="TreeGrafter"/>
</dbReference>
<evidence type="ECO:0000313" key="9">
    <source>
        <dbReference type="EMBL" id="ORY30934.1"/>
    </source>
</evidence>
<feature type="transmembrane region" description="Helical" evidence="7">
    <location>
        <begin position="41"/>
        <end position="63"/>
    </location>
</feature>
<dbReference type="STRING" id="329046.A0A1Y2B851"/>
<keyword evidence="3" id="KW-0862">Zinc</keyword>
<keyword evidence="5 7" id="KW-0472">Membrane</keyword>
<keyword evidence="3" id="KW-0864">Zinc transport</keyword>
<feature type="domain" description="Cation efflux protein transmembrane" evidence="8">
    <location>
        <begin position="9"/>
        <end position="256"/>
    </location>
</feature>
<keyword evidence="3" id="KW-0813">Transport</keyword>
<dbReference type="OrthoDB" id="9944568at2759"/>
<keyword evidence="4 7" id="KW-1133">Transmembrane helix</keyword>
<feature type="transmembrane region" description="Helical" evidence="7">
    <location>
        <begin position="75"/>
        <end position="93"/>
    </location>
</feature>
<organism evidence="9 10">
    <name type="scientific">Rhizoclosmatium globosum</name>
    <dbReference type="NCBI Taxonomy" id="329046"/>
    <lineage>
        <taxon>Eukaryota</taxon>
        <taxon>Fungi</taxon>
        <taxon>Fungi incertae sedis</taxon>
        <taxon>Chytridiomycota</taxon>
        <taxon>Chytridiomycota incertae sedis</taxon>
        <taxon>Chytridiomycetes</taxon>
        <taxon>Chytridiales</taxon>
        <taxon>Chytriomycetaceae</taxon>
        <taxon>Rhizoclosmatium</taxon>
    </lineage>
</organism>
<keyword evidence="3" id="KW-0406">Ion transport</keyword>
<evidence type="ECO:0000256" key="2">
    <source>
        <dbReference type="ARBA" id="ARBA00022692"/>
    </source>
</evidence>
<dbReference type="NCBIfam" id="TIGR01297">
    <property type="entry name" value="CDF"/>
    <property type="match status" value="1"/>
</dbReference>
<dbReference type="Pfam" id="PF01545">
    <property type="entry name" value="Cation_efflux"/>
    <property type="match status" value="1"/>
</dbReference>
<dbReference type="Proteomes" id="UP000193642">
    <property type="component" value="Unassembled WGS sequence"/>
</dbReference>
<dbReference type="PANTHER" id="PTHR11562:SF17">
    <property type="entry name" value="RE54080P-RELATED"/>
    <property type="match status" value="1"/>
</dbReference>
<evidence type="ECO:0000256" key="4">
    <source>
        <dbReference type="ARBA" id="ARBA00022989"/>
    </source>
</evidence>
<feature type="transmembrane region" description="Helical" evidence="7">
    <location>
        <begin position="227"/>
        <end position="248"/>
    </location>
</feature>
<evidence type="ECO:0000256" key="6">
    <source>
        <dbReference type="SAM" id="MobiDB-lite"/>
    </source>
</evidence>
<feature type="transmembrane region" description="Helical" evidence="7">
    <location>
        <begin position="198"/>
        <end position="221"/>
    </location>
</feature>
<dbReference type="InterPro" id="IPR027469">
    <property type="entry name" value="Cation_efflux_TMD_sf"/>
</dbReference>
<evidence type="ECO:0000256" key="1">
    <source>
        <dbReference type="ARBA" id="ARBA00004141"/>
    </source>
</evidence>
<protein>
    <submittedName>
        <fullName evidence="9">Cation efflux protein</fullName>
    </submittedName>
</protein>
<dbReference type="InterPro" id="IPR002524">
    <property type="entry name" value="Cation_efflux"/>
</dbReference>
<dbReference type="PANTHER" id="PTHR11562">
    <property type="entry name" value="CATION EFFLUX PROTEIN/ ZINC TRANSPORTER"/>
    <property type="match status" value="1"/>
</dbReference>
<dbReference type="AlphaFoldDB" id="A0A1Y2B851"/>
<evidence type="ECO:0000313" key="10">
    <source>
        <dbReference type="Proteomes" id="UP000193642"/>
    </source>
</evidence>
<feature type="region of interest" description="Disordered" evidence="6">
    <location>
        <begin position="140"/>
        <end position="171"/>
    </location>
</feature>
<dbReference type="SUPFAM" id="SSF161111">
    <property type="entry name" value="Cation efflux protein transmembrane domain-like"/>
    <property type="match status" value="1"/>
</dbReference>
<feature type="transmembrane region" description="Helical" evidence="7">
    <location>
        <begin position="12"/>
        <end position="35"/>
    </location>
</feature>
<dbReference type="GO" id="GO:0005886">
    <property type="term" value="C:plasma membrane"/>
    <property type="evidence" value="ECO:0007669"/>
    <property type="project" value="TreeGrafter"/>
</dbReference>
<evidence type="ECO:0000256" key="5">
    <source>
        <dbReference type="ARBA" id="ARBA00023136"/>
    </source>
</evidence>
<keyword evidence="2 7" id="KW-0812">Transmembrane</keyword>
<proteinExistence type="predicted"/>
<comment type="caution">
    <text evidence="9">The sequence shown here is derived from an EMBL/GenBank/DDBJ whole genome shotgun (WGS) entry which is preliminary data.</text>
</comment>
<dbReference type="EMBL" id="MCGO01000080">
    <property type="protein sequence ID" value="ORY30934.1"/>
    <property type="molecule type" value="Genomic_DNA"/>
</dbReference>
<evidence type="ECO:0000259" key="8">
    <source>
        <dbReference type="Pfam" id="PF01545"/>
    </source>
</evidence>
<gene>
    <name evidence="9" type="ORF">BCR33DRAFT_703344</name>
</gene>
<dbReference type="InterPro" id="IPR050681">
    <property type="entry name" value="CDF/SLC30A"/>
</dbReference>
<keyword evidence="10" id="KW-1185">Reference proteome</keyword>
<evidence type="ECO:0000256" key="3">
    <source>
        <dbReference type="ARBA" id="ARBA00022906"/>
    </source>
</evidence>
<reference evidence="9 10" key="1">
    <citation type="submission" date="2016-07" db="EMBL/GenBank/DDBJ databases">
        <title>Pervasive Adenine N6-methylation of Active Genes in Fungi.</title>
        <authorList>
            <consortium name="DOE Joint Genome Institute"/>
            <person name="Mondo S.J."/>
            <person name="Dannebaum R.O."/>
            <person name="Kuo R.C."/>
            <person name="Labutti K."/>
            <person name="Haridas S."/>
            <person name="Kuo A."/>
            <person name="Salamov A."/>
            <person name="Ahrendt S.R."/>
            <person name="Lipzen A."/>
            <person name="Sullivan W."/>
            <person name="Andreopoulos W.B."/>
            <person name="Clum A."/>
            <person name="Lindquist E."/>
            <person name="Daum C."/>
            <person name="Ramamoorthy G.K."/>
            <person name="Gryganskyi A."/>
            <person name="Culley D."/>
            <person name="Magnuson J.K."/>
            <person name="James T.Y."/>
            <person name="O'Malley M.A."/>
            <person name="Stajich J.E."/>
            <person name="Spatafora J.W."/>
            <person name="Visel A."/>
            <person name="Grigoriev I.V."/>
        </authorList>
    </citation>
    <scope>NUCLEOTIDE SEQUENCE [LARGE SCALE GENOMIC DNA]</scope>
    <source>
        <strain evidence="9 10">JEL800</strain>
    </source>
</reference>
<evidence type="ECO:0000256" key="7">
    <source>
        <dbReference type="SAM" id="Phobius"/>
    </source>
</evidence>
<name>A0A1Y2B851_9FUNG</name>
<feature type="transmembrane region" description="Helical" evidence="7">
    <location>
        <begin position="108"/>
        <end position="129"/>
    </location>
</feature>
<sequence length="392" mass="43133">MTPASLPLVRAGLICFTFFLVELIAGLWCGSLAILSDSVHLFTDVIGYAVAVAAVEIGTWQATKTYTFGFARVELIGALISLFLTWNLCFGLIEEALNRIHEPQEINVVAMLVSAIFGVAANTFMAFTLQDPHDLHDDDNHHHLHFGAHDSDGESEDSIHLESKSNPETSTLCNSEVADIESQQLPPKKKQNINIQAAMVHILGDLLGSISILIAALVLVFKPSYTFVDPLCTIVFACIIFASSIGLAQQYIMILMETCPGEINVDQVKEGVEGLNGVVRVEDCKVWCLTRGKDCCIVVVVVEAKVVENIDVGTEVVKEKSGSAFMGLDEQHDLYSSEDVTATVLEMEERRLVQFEEPQGEENGYNAMLSKIRNYLKQEYGFDEITVEVRVA</sequence>
<dbReference type="Gene3D" id="1.20.1510.10">
    <property type="entry name" value="Cation efflux protein transmembrane domain"/>
    <property type="match status" value="1"/>
</dbReference>